<feature type="coiled-coil region" evidence="7">
    <location>
        <begin position="219"/>
        <end position="317"/>
    </location>
</feature>
<evidence type="ECO:0000313" key="10">
    <source>
        <dbReference type="EMBL" id="TPW35907.1"/>
    </source>
</evidence>
<dbReference type="GO" id="GO:0006508">
    <property type="term" value="P:proteolysis"/>
    <property type="evidence" value="ECO:0007669"/>
    <property type="project" value="UniProtKB-KW"/>
</dbReference>
<evidence type="ECO:0000256" key="7">
    <source>
        <dbReference type="SAM" id="Coils"/>
    </source>
</evidence>
<dbReference type="Pfam" id="PF01551">
    <property type="entry name" value="Peptidase_M23"/>
    <property type="match status" value="1"/>
</dbReference>
<accession>A0A506URD0</accession>
<comment type="caution">
    <text evidence="10">The sequence shown here is derived from an EMBL/GenBank/DDBJ whole genome shotgun (WGS) entry which is preliminary data.</text>
</comment>
<keyword evidence="6" id="KW-0482">Metalloprotease</keyword>
<reference evidence="10 11" key="1">
    <citation type="submission" date="2019-03" db="EMBL/GenBank/DDBJ databases">
        <title>The complete genome sequence of Neokomagataea sp. Jb2 NBRC113641.</title>
        <authorList>
            <person name="Chua K.-O."/>
            <person name="Chan K.-G."/>
            <person name="See-Too W.-S."/>
        </authorList>
    </citation>
    <scope>NUCLEOTIDE SEQUENCE [LARGE SCALE GENOMIC DNA]</scope>
    <source>
        <strain evidence="10 11">Jb2</strain>
    </source>
</reference>
<dbReference type="EMBL" id="SORZ01000001">
    <property type="protein sequence ID" value="TPW35907.1"/>
    <property type="molecule type" value="Genomic_DNA"/>
</dbReference>
<dbReference type="Proteomes" id="UP000315037">
    <property type="component" value="Unassembled WGS sequence"/>
</dbReference>
<proteinExistence type="predicted"/>
<dbReference type="Gene3D" id="2.70.70.10">
    <property type="entry name" value="Glucose Permease (Domain IIA)"/>
    <property type="match status" value="1"/>
</dbReference>
<dbReference type="GO" id="GO:0004222">
    <property type="term" value="F:metalloendopeptidase activity"/>
    <property type="evidence" value="ECO:0007669"/>
    <property type="project" value="TreeGrafter"/>
</dbReference>
<dbReference type="GO" id="GO:0046872">
    <property type="term" value="F:metal ion binding"/>
    <property type="evidence" value="ECO:0007669"/>
    <property type="project" value="UniProtKB-KW"/>
</dbReference>
<feature type="region of interest" description="Disordered" evidence="8">
    <location>
        <begin position="1"/>
        <end position="56"/>
    </location>
</feature>
<dbReference type="InterPro" id="IPR016047">
    <property type="entry name" value="M23ase_b-sheet_dom"/>
</dbReference>
<evidence type="ECO:0000256" key="8">
    <source>
        <dbReference type="SAM" id="MobiDB-lite"/>
    </source>
</evidence>
<evidence type="ECO:0000256" key="4">
    <source>
        <dbReference type="ARBA" id="ARBA00022801"/>
    </source>
</evidence>
<evidence type="ECO:0000313" key="11">
    <source>
        <dbReference type="Proteomes" id="UP000315037"/>
    </source>
</evidence>
<keyword evidence="4" id="KW-0378">Hydrolase</keyword>
<dbReference type="PANTHER" id="PTHR21666:SF288">
    <property type="entry name" value="CELL DIVISION PROTEIN YTFB"/>
    <property type="match status" value="1"/>
</dbReference>
<evidence type="ECO:0000256" key="3">
    <source>
        <dbReference type="ARBA" id="ARBA00022723"/>
    </source>
</evidence>
<evidence type="ECO:0000256" key="6">
    <source>
        <dbReference type="ARBA" id="ARBA00023049"/>
    </source>
</evidence>
<evidence type="ECO:0000259" key="9">
    <source>
        <dbReference type="Pfam" id="PF01551"/>
    </source>
</evidence>
<keyword evidence="5" id="KW-0862">Zinc</keyword>
<comment type="cofactor">
    <cofactor evidence="1">
        <name>Zn(2+)</name>
        <dbReference type="ChEBI" id="CHEBI:29105"/>
    </cofactor>
</comment>
<keyword evidence="2" id="KW-0645">Protease</keyword>
<protein>
    <recommendedName>
        <fullName evidence="9">M23ase beta-sheet core domain-containing protein</fullName>
    </recommendedName>
</protein>
<dbReference type="RefSeq" id="WP_165600311.1">
    <property type="nucleotide sequence ID" value="NZ_SORZ01000001.1"/>
</dbReference>
<keyword evidence="7" id="KW-0175">Coiled coil</keyword>
<evidence type="ECO:0000256" key="1">
    <source>
        <dbReference type="ARBA" id="ARBA00001947"/>
    </source>
</evidence>
<evidence type="ECO:0000256" key="2">
    <source>
        <dbReference type="ARBA" id="ARBA00022670"/>
    </source>
</evidence>
<evidence type="ECO:0000256" key="5">
    <source>
        <dbReference type="ARBA" id="ARBA00022833"/>
    </source>
</evidence>
<feature type="domain" description="M23ase beta-sheet core" evidence="9">
    <location>
        <begin position="364"/>
        <end position="453"/>
    </location>
</feature>
<name>A0A506URD0_9PROT</name>
<organism evidence="10 11">
    <name type="scientific">Oecophyllibacter saccharovorans</name>
    <dbReference type="NCBI Taxonomy" id="2558360"/>
    <lineage>
        <taxon>Bacteria</taxon>
        <taxon>Pseudomonadati</taxon>
        <taxon>Pseudomonadota</taxon>
        <taxon>Alphaproteobacteria</taxon>
        <taxon>Acetobacterales</taxon>
        <taxon>Acetobacteraceae</taxon>
        <taxon>Oecophyllibacter</taxon>
    </lineage>
</organism>
<dbReference type="PANTHER" id="PTHR21666">
    <property type="entry name" value="PEPTIDASE-RELATED"/>
    <property type="match status" value="1"/>
</dbReference>
<feature type="coiled-coil region" evidence="7">
    <location>
        <begin position="109"/>
        <end position="158"/>
    </location>
</feature>
<dbReference type="SUPFAM" id="SSF51261">
    <property type="entry name" value="Duplicated hybrid motif"/>
    <property type="match status" value="1"/>
</dbReference>
<gene>
    <name evidence="10" type="ORF">E3202_03025</name>
</gene>
<dbReference type="CDD" id="cd12797">
    <property type="entry name" value="M23_peptidase"/>
    <property type="match status" value="1"/>
</dbReference>
<sequence>MGSTAALQGAAVARSAVTGHPGTRAAHHHQIAHSSGAHRTAASARHGTARTAEGPDKAGLARLSSALQEISASRQALQQGLEARLQLIATRKAALEQASSRVVHNTEALARLTRQQKRIEAQLARLQRRHQVTETRRAALLENTAALQQERLQVTRQEISLLPLTEQLTDHPGLILLPPAAPDRPAAEQAAGRPVQVQALLPSLLALRLAVNAQRETRLSARTDRLETQEEALARASQQLEASRLDQERGRQLGLTLTQQAQQEARQATTEMEAARQKLLEARKNAQALTDEIEVLVRREAEQQARLQAEARRLARAHQAAAAHRADRAAQALSGAGLARGGGRAPVQGVLATRWGESTEGGPATGITWHTSSQVPVISPCSGHLLYAGAFRSFGNMVILDCGRGTRFVLAGFGAITSPAGASLTRGTPIGRMPAGPGALFVQLRQGSRAVNPAPYLR</sequence>
<keyword evidence="3" id="KW-0479">Metal-binding</keyword>
<dbReference type="InterPro" id="IPR011055">
    <property type="entry name" value="Dup_hybrid_motif"/>
</dbReference>
<dbReference type="AlphaFoldDB" id="A0A506URD0"/>
<dbReference type="InterPro" id="IPR050570">
    <property type="entry name" value="Cell_wall_metabolism_enzyme"/>
</dbReference>
<keyword evidence="11" id="KW-1185">Reference proteome</keyword>